<dbReference type="AlphaFoldDB" id="A0A3M7T7W5"/>
<keyword evidence="1" id="KW-0732">Signal</keyword>
<accession>A0A3M7T7W5</accession>
<evidence type="ECO:0000256" key="1">
    <source>
        <dbReference type="SAM" id="SignalP"/>
    </source>
</evidence>
<proteinExistence type="predicted"/>
<comment type="caution">
    <text evidence="2">The sequence shown here is derived from an EMBL/GenBank/DDBJ whole genome shotgun (WGS) entry which is preliminary data.</text>
</comment>
<reference evidence="2 3" key="1">
    <citation type="journal article" date="2018" name="Sci. Rep.">
        <title>Genomic signatures of local adaptation to the degree of environmental predictability in rotifers.</title>
        <authorList>
            <person name="Franch-Gras L."/>
            <person name="Hahn C."/>
            <person name="Garcia-Roger E.M."/>
            <person name="Carmona M.J."/>
            <person name="Serra M."/>
            <person name="Gomez A."/>
        </authorList>
    </citation>
    <scope>NUCLEOTIDE SEQUENCE [LARGE SCALE GENOMIC DNA]</scope>
    <source>
        <strain evidence="2">HYR1</strain>
    </source>
</reference>
<evidence type="ECO:0000313" key="3">
    <source>
        <dbReference type="Proteomes" id="UP000276133"/>
    </source>
</evidence>
<dbReference type="Proteomes" id="UP000276133">
    <property type="component" value="Unassembled WGS sequence"/>
</dbReference>
<sequence length="189" mass="21476">MICLKCLFSLVLTLNHLLSIFAQTSIHTTLPISSAHLPTSTSHFEQNQTNFSHSEHINATTPAVNSTSTIAATTIEPLIYLAEFKLIKIKYNESGNEFILDYMISSNHSHYNDQKPHYFNISFNCTSEDKQMWSHQESNMFQGDNFLQSSAHLKPQKLDNFVKPGSFIKCTSIAQSENNYLDDSIFFLT</sequence>
<keyword evidence="3" id="KW-1185">Reference proteome</keyword>
<feature type="non-terminal residue" evidence="2">
    <location>
        <position position="189"/>
    </location>
</feature>
<evidence type="ECO:0000313" key="2">
    <source>
        <dbReference type="EMBL" id="RNA44065.1"/>
    </source>
</evidence>
<gene>
    <name evidence="2" type="ORF">BpHYR1_023030</name>
</gene>
<feature type="signal peptide" evidence="1">
    <location>
        <begin position="1"/>
        <end position="22"/>
    </location>
</feature>
<dbReference type="EMBL" id="REGN01000159">
    <property type="protein sequence ID" value="RNA44065.1"/>
    <property type="molecule type" value="Genomic_DNA"/>
</dbReference>
<name>A0A3M7T7W5_BRAPC</name>
<feature type="chain" id="PRO_5017977387" evidence="1">
    <location>
        <begin position="23"/>
        <end position="189"/>
    </location>
</feature>
<organism evidence="2 3">
    <name type="scientific">Brachionus plicatilis</name>
    <name type="common">Marine rotifer</name>
    <name type="synonym">Brachionus muelleri</name>
    <dbReference type="NCBI Taxonomy" id="10195"/>
    <lineage>
        <taxon>Eukaryota</taxon>
        <taxon>Metazoa</taxon>
        <taxon>Spiralia</taxon>
        <taxon>Gnathifera</taxon>
        <taxon>Rotifera</taxon>
        <taxon>Eurotatoria</taxon>
        <taxon>Monogononta</taxon>
        <taxon>Pseudotrocha</taxon>
        <taxon>Ploima</taxon>
        <taxon>Brachionidae</taxon>
        <taxon>Brachionus</taxon>
    </lineage>
</organism>
<protein>
    <submittedName>
        <fullName evidence="2">Uncharacterized protein</fullName>
    </submittedName>
</protein>